<dbReference type="Gene3D" id="1.20.1640.10">
    <property type="entry name" value="Multidrug efflux transporter AcrB transmembrane domain"/>
    <property type="match status" value="1"/>
</dbReference>
<comment type="subunit">
    <text evidence="9">Forms a complex with SecF. Part of the essential Sec protein translocation apparatus which comprises SecA, SecYEG and auxiliary proteins SecDF. Other proteins may also be involved.</text>
</comment>
<feature type="domain" description="SecDF P1 head subdomain" evidence="12">
    <location>
        <begin position="138"/>
        <end position="241"/>
    </location>
</feature>
<dbReference type="InterPro" id="IPR048631">
    <property type="entry name" value="SecD_1st"/>
</dbReference>
<gene>
    <name evidence="9" type="primary">secD</name>
    <name evidence="13" type="ORF">A2664_04420</name>
</gene>
<evidence type="ECO:0000256" key="9">
    <source>
        <dbReference type="HAMAP-Rule" id="MF_01463"/>
    </source>
</evidence>
<dbReference type="GO" id="GO:0006605">
    <property type="term" value="P:protein targeting"/>
    <property type="evidence" value="ECO:0007669"/>
    <property type="project" value="UniProtKB-UniRule"/>
</dbReference>
<dbReference type="Proteomes" id="UP000178873">
    <property type="component" value="Unassembled WGS sequence"/>
</dbReference>
<feature type="transmembrane region" description="Helical" evidence="9">
    <location>
        <begin position="391"/>
        <end position="414"/>
    </location>
</feature>
<dbReference type="PANTHER" id="PTHR30081:SF1">
    <property type="entry name" value="PROTEIN TRANSLOCASE SUBUNIT SECD"/>
    <property type="match status" value="1"/>
</dbReference>
<proteinExistence type="inferred from homology"/>
<dbReference type="Gene3D" id="3.30.1360.200">
    <property type="match status" value="1"/>
</dbReference>
<name>A0A1G2M488_9BACT</name>
<evidence type="ECO:0000256" key="5">
    <source>
        <dbReference type="ARBA" id="ARBA00022927"/>
    </source>
</evidence>
<comment type="subcellular location">
    <subcellularLocation>
        <location evidence="1 9">Cell membrane</location>
        <topology evidence="1 9">Multi-pass membrane protein</topology>
    </subcellularLocation>
</comment>
<dbReference type="HAMAP" id="MF_01463_B">
    <property type="entry name" value="SecD_B"/>
    <property type="match status" value="1"/>
</dbReference>
<evidence type="ECO:0000256" key="3">
    <source>
        <dbReference type="ARBA" id="ARBA00022475"/>
    </source>
</evidence>
<protein>
    <recommendedName>
        <fullName evidence="9">Protein translocase subunit SecD</fullName>
    </recommendedName>
</protein>
<dbReference type="PANTHER" id="PTHR30081">
    <property type="entry name" value="PROTEIN-EXPORT MEMBRANE PROTEIN SEC"/>
    <property type="match status" value="1"/>
</dbReference>
<keyword evidence="4 9" id="KW-0812">Transmembrane</keyword>
<dbReference type="Pfam" id="PF22599">
    <property type="entry name" value="SecDF_P1_head"/>
    <property type="match status" value="1"/>
</dbReference>
<keyword evidence="7 9" id="KW-0811">Translocation</keyword>
<evidence type="ECO:0000259" key="10">
    <source>
        <dbReference type="Pfam" id="PF02355"/>
    </source>
</evidence>
<evidence type="ECO:0000256" key="6">
    <source>
        <dbReference type="ARBA" id="ARBA00022989"/>
    </source>
</evidence>
<evidence type="ECO:0000256" key="4">
    <source>
        <dbReference type="ARBA" id="ARBA00022692"/>
    </source>
</evidence>
<dbReference type="NCBIfam" id="TIGR01129">
    <property type="entry name" value="secD"/>
    <property type="match status" value="1"/>
</dbReference>
<dbReference type="Pfam" id="PF02355">
    <property type="entry name" value="SecD_SecF_C"/>
    <property type="match status" value="1"/>
</dbReference>
<dbReference type="InterPro" id="IPR005791">
    <property type="entry name" value="SecD"/>
</dbReference>
<evidence type="ECO:0000313" key="14">
    <source>
        <dbReference type="Proteomes" id="UP000178873"/>
    </source>
</evidence>
<sequence>MKNRLIALVIILAAALVGYFVYSSEEANNRFAFKLGLDLNGGSHLVYKADISKVAPSDVNSSMSALRDVIEKRVNLFGVSEPLVQVESGGVGSTISQKLIVELPGVTDIEKAISLIGKTPLLEFRLAKEQPPVQGATTTQVVFEDTGITGSLVQRAQVEFDPTTGSPYVLLTFNSEGKDLFAKVTKAHIGEVLGIFLDGEAISLPVIREQIADGRAQISGTFTPQEAKTLVRDLNYGALPVPIELVSTQKVGASLGEGALTGGLRAGVGSFIVIALFLILWYRLPGVLAVVALGVYTAIMLALFKLIPVTLTAAGIAGFILSIGMAVDANILIFERMKEEFRKKGSVDGVIREGFSRAWLSIRDSNLSSIITAAILFWFSNTSIIKGFALIFVIGVLVSMFTAITVTRSFLLALSHKRHEGVMKFLFGSGITSS</sequence>
<organism evidence="13 14">
    <name type="scientific">Candidatus Taylorbacteria bacterium RIFCSPHIGHO2_01_FULL_46_22b</name>
    <dbReference type="NCBI Taxonomy" id="1802301"/>
    <lineage>
        <taxon>Bacteria</taxon>
        <taxon>Candidatus Tayloriibacteriota</taxon>
    </lineage>
</organism>
<dbReference type="InterPro" id="IPR048634">
    <property type="entry name" value="SecD_SecF_C"/>
</dbReference>
<evidence type="ECO:0000256" key="2">
    <source>
        <dbReference type="ARBA" id="ARBA00022448"/>
    </source>
</evidence>
<dbReference type="GO" id="GO:0015450">
    <property type="term" value="F:protein-transporting ATPase activity"/>
    <property type="evidence" value="ECO:0007669"/>
    <property type="project" value="InterPro"/>
</dbReference>
<dbReference type="NCBIfam" id="TIGR00916">
    <property type="entry name" value="2A0604s01"/>
    <property type="match status" value="1"/>
</dbReference>
<keyword evidence="5 9" id="KW-0653">Protein transport</keyword>
<evidence type="ECO:0000256" key="8">
    <source>
        <dbReference type="ARBA" id="ARBA00023136"/>
    </source>
</evidence>
<dbReference type="SUPFAM" id="SSF82866">
    <property type="entry name" value="Multidrug efflux transporter AcrB transmembrane domain"/>
    <property type="match status" value="1"/>
</dbReference>
<dbReference type="Gene3D" id="3.30.70.3400">
    <property type="match status" value="1"/>
</dbReference>
<comment type="caution">
    <text evidence="13">The sequence shown here is derived from an EMBL/GenBank/DDBJ whole genome shotgun (WGS) entry which is preliminary data.</text>
</comment>
<feature type="transmembrane region" description="Helical" evidence="9">
    <location>
        <begin position="263"/>
        <end position="282"/>
    </location>
</feature>
<dbReference type="GO" id="GO:0065002">
    <property type="term" value="P:intracellular protein transmembrane transport"/>
    <property type="evidence" value="ECO:0007669"/>
    <property type="project" value="UniProtKB-UniRule"/>
</dbReference>
<feature type="transmembrane region" description="Helical" evidence="9">
    <location>
        <begin position="313"/>
        <end position="334"/>
    </location>
</feature>
<feature type="transmembrane region" description="Helical" evidence="9">
    <location>
        <begin position="367"/>
        <end position="385"/>
    </location>
</feature>
<reference evidence="13 14" key="1">
    <citation type="journal article" date="2016" name="Nat. Commun.">
        <title>Thousands of microbial genomes shed light on interconnected biogeochemical processes in an aquifer system.</title>
        <authorList>
            <person name="Anantharaman K."/>
            <person name="Brown C.T."/>
            <person name="Hug L.A."/>
            <person name="Sharon I."/>
            <person name="Castelle C.J."/>
            <person name="Probst A.J."/>
            <person name="Thomas B.C."/>
            <person name="Singh A."/>
            <person name="Wilkins M.J."/>
            <person name="Karaoz U."/>
            <person name="Brodie E.L."/>
            <person name="Williams K.H."/>
            <person name="Hubbard S.S."/>
            <person name="Banfield J.F."/>
        </authorList>
    </citation>
    <scope>NUCLEOTIDE SEQUENCE [LARGE SCALE GENOMIC DNA]</scope>
</reference>
<dbReference type="InterPro" id="IPR055344">
    <property type="entry name" value="SecD_SecF_C_bact"/>
</dbReference>
<dbReference type="InterPro" id="IPR054384">
    <property type="entry name" value="SecDF_P1_head"/>
</dbReference>
<evidence type="ECO:0000256" key="7">
    <source>
        <dbReference type="ARBA" id="ARBA00023010"/>
    </source>
</evidence>
<keyword evidence="3 9" id="KW-1003">Cell membrane</keyword>
<evidence type="ECO:0000259" key="11">
    <source>
        <dbReference type="Pfam" id="PF21760"/>
    </source>
</evidence>
<comment type="similarity">
    <text evidence="9">Belongs to the SecD/SecF family. SecD subfamily.</text>
</comment>
<dbReference type="InterPro" id="IPR022813">
    <property type="entry name" value="SecD/SecF_arch_bac"/>
</dbReference>
<dbReference type="GO" id="GO:0043952">
    <property type="term" value="P:protein transport by the Sec complex"/>
    <property type="evidence" value="ECO:0007669"/>
    <property type="project" value="UniProtKB-UniRule"/>
</dbReference>
<dbReference type="GO" id="GO:0005886">
    <property type="term" value="C:plasma membrane"/>
    <property type="evidence" value="ECO:0007669"/>
    <property type="project" value="UniProtKB-SubCell"/>
</dbReference>
<evidence type="ECO:0000256" key="1">
    <source>
        <dbReference type="ARBA" id="ARBA00004651"/>
    </source>
</evidence>
<keyword evidence="2 9" id="KW-0813">Transport</keyword>
<comment type="caution">
    <text evidence="9">Lacks conserved residue(s) required for the propagation of feature annotation.</text>
</comment>
<feature type="domain" description="Protein translocase subunit SecDF P1" evidence="11">
    <location>
        <begin position="65"/>
        <end position="128"/>
    </location>
</feature>
<dbReference type="AlphaFoldDB" id="A0A1G2M488"/>
<comment type="function">
    <text evidence="9">Part of the Sec protein translocase complex. Interacts with the SecYEG preprotein conducting channel. SecDF uses the proton motive force (PMF) to complete protein translocation after the ATP-dependent function of SecA.</text>
</comment>
<dbReference type="Pfam" id="PF21760">
    <property type="entry name" value="SecD_1st"/>
    <property type="match status" value="1"/>
</dbReference>
<dbReference type="EMBL" id="MHRF01000001">
    <property type="protein sequence ID" value="OHA18726.1"/>
    <property type="molecule type" value="Genomic_DNA"/>
</dbReference>
<feature type="domain" description="Protein export membrane protein SecD/SecF C-terminal" evidence="10">
    <location>
        <begin position="243"/>
        <end position="415"/>
    </location>
</feature>
<keyword evidence="6 9" id="KW-1133">Transmembrane helix</keyword>
<evidence type="ECO:0000259" key="12">
    <source>
        <dbReference type="Pfam" id="PF22599"/>
    </source>
</evidence>
<keyword evidence="8 9" id="KW-0472">Membrane</keyword>
<feature type="transmembrane region" description="Helical" evidence="9">
    <location>
        <begin position="287"/>
        <end position="307"/>
    </location>
</feature>
<accession>A0A1G2M488</accession>
<evidence type="ECO:0000313" key="13">
    <source>
        <dbReference type="EMBL" id="OHA18726.1"/>
    </source>
</evidence>
<dbReference type="STRING" id="1802301.A2664_04420"/>